<dbReference type="EMBL" id="UAWC01000005">
    <property type="protein sequence ID" value="SQB34061.1"/>
    <property type="molecule type" value="Genomic_DNA"/>
</dbReference>
<protein>
    <submittedName>
        <fullName evidence="2">Transporter protein</fullName>
    </submittedName>
</protein>
<reference evidence="2 3" key="1">
    <citation type="submission" date="2018-06" db="EMBL/GenBank/DDBJ databases">
        <authorList>
            <consortium name="Pathogen Informatics"/>
            <person name="Doyle S."/>
        </authorList>
    </citation>
    <scope>NUCLEOTIDE SEQUENCE [LARGE SCALE GENOMIC DNA]</scope>
    <source>
        <strain evidence="2 3">NCTC13028</strain>
    </source>
</reference>
<feature type="transmembrane region" description="Helical" evidence="1">
    <location>
        <begin position="113"/>
        <end position="133"/>
    </location>
</feature>
<evidence type="ECO:0000313" key="2">
    <source>
        <dbReference type="EMBL" id="SQB34061.1"/>
    </source>
</evidence>
<dbReference type="Pfam" id="PF16949">
    <property type="entry name" value="ABC_tran_2"/>
    <property type="match status" value="1"/>
</dbReference>
<dbReference type="Proteomes" id="UP000250223">
    <property type="component" value="Unassembled WGS sequence"/>
</dbReference>
<organism evidence="2 3">
    <name type="scientific">Clostridium cochlearium</name>
    <dbReference type="NCBI Taxonomy" id="1494"/>
    <lineage>
        <taxon>Bacteria</taxon>
        <taxon>Bacillati</taxon>
        <taxon>Bacillota</taxon>
        <taxon>Clostridia</taxon>
        <taxon>Eubacteriales</taxon>
        <taxon>Clostridiaceae</taxon>
        <taxon>Clostridium</taxon>
    </lineage>
</organism>
<name>A0A2X2W7W3_CLOCO</name>
<feature type="transmembrane region" description="Helical" evidence="1">
    <location>
        <begin position="490"/>
        <end position="511"/>
    </location>
</feature>
<keyword evidence="1" id="KW-0472">Membrane</keyword>
<feature type="transmembrane region" description="Helical" evidence="1">
    <location>
        <begin position="416"/>
        <end position="442"/>
    </location>
</feature>
<keyword evidence="1" id="KW-0812">Transmembrane</keyword>
<feature type="transmembrane region" description="Helical" evidence="1">
    <location>
        <begin position="253"/>
        <end position="274"/>
    </location>
</feature>
<evidence type="ECO:0000256" key="1">
    <source>
        <dbReference type="SAM" id="Phobius"/>
    </source>
</evidence>
<feature type="transmembrane region" description="Helical" evidence="1">
    <location>
        <begin position="145"/>
        <end position="172"/>
    </location>
</feature>
<feature type="transmembrane region" description="Helical" evidence="1">
    <location>
        <begin position="65"/>
        <end position="92"/>
    </location>
</feature>
<feature type="transmembrane region" description="Helical" evidence="1">
    <location>
        <begin position="27"/>
        <end position="45"/>
    </location>
</feature>
<feature type="transmembrane region" description="Helical" evidence="1">
    <location>
        <begin position="448"/>
        <end position="470"/>
    </location>
</feature>
<sequence length="552" mass="62405">MSRFISLTKVFIKTNLGIYNKEDKKKAIVLVILLALGFMPLLKSLSASTSNIYDILKQINEESIILYMGIAATSLAIFIFAIFHVMNTFYFSMDIENLIPLPLRSYEIIGSKLILIIIYEYITEIIFLLPVLIQYGIKINAGLVYYIYGAIIFLINPIVPTILCTILIMVIMRFSNLGKNKDRFKMISGVVALSIGIGINLFIQSITSRNQSKDQIENMIMTIKGKYVGVLSKIFPTTKSGVYSLIEHNNFKGFIYICLFLIITLLFLVAFIYIGEKLYLKGVVGISETTSTRKAIEDADLHRYTKKRSVITSYVLKEIKVLLRTPIYFMNCILMNFLWPVFFIAPIAMQGELSEITYEINAILQDIDGIKFVVIIAFSVVLFITATNGIAASSISREGQNLYFNKFVPLDVKNMFMAKIVTAVIIEFVSISFILLIISLIIKVPLIVIISIVIITIPAMFFSSLMGLIIDLYYPKLNWDNEQKAVKQNFNIIGNMALNTILAVITATLFIKLNLNLITTILLIVAIYTLINILMYIFLKNKGVAIFNNIEN</sequence>
<accession>A0A2X2W7W3</accession>
<dbReference type="InterPro" id="IPR031599">
    <property type="entry name" value="ABC_tran_2"/>
</dbReference>
<feature type="transmembrane region" description="Helical" evidence="1">
    <location>
        <begin position="517"/>
        <end position="539"/>
    </location>
</feature>
<feature type="transmembrane region" description="Helical" evidence="1">
    <location>
        <begin position="184"/>
        <end position="203"/>
    </location>
</feature>
<keyword evidence="1" id="KW-1133">Transmembrane helix</keyword>
<evidence type="ECO:0000313" key="3">
    <source>
        <dbReference type="Proteomes" id="UP000250223"/>
    </source>
</evidence>
<proteinExistence type="predicted"/>
<dbReference type="RefSeq" id="WP_096636280.1">
    <property type="nucleotide sequence ID" value="NZ_OAOH01000001.1"/>
</dbReference>
<gene>
    <name evidence="2" type="ORF">NCTC13028_00950</name>
</gene>
<feature type="transmembrane region" description="Helical" evidence="1">
    <location>
        <begin position="327"/>
        <end position="349"/>
    </location>
</feature>
<dbReference type="AlphaFoldDB" id="A0A2X2W7W3"/>
<feature type="transmembrane region" description="Helical" evidence="1">
    <location>
        <begin position="369"/>
        <end position="395"/>
    </location>
</feature>